<dbReference type="EMBL" id="CAFBIZ010000137">
    <property type="protein sequence ID" value="CAB4850800.1"/>
    <property type="molecule type" value="Genomic_DNA"/>
</dbReference>
<accession>A0A6J7BZM5</accession>
<reference evidence="1" key="1">
    <citation type="submission" date="2020-05" db="EMBL/GenBank/DDBJ databases">
        <authorList>
            <person name="Chiriac C."/>
            <person name="Salcher M."/>
            <person name="Ghai R."/>
            <person name="Kavagutti S V."/>
        </authorList>
    </citation>
    <scope>NUCLEOTIDE SEQUENCE</scope>
</reference>
<sequence>MPSTAVADEIDHDVFVELLAEIEREPTHADDGFGVVAVDVEDRSLHHTGDIGAVDGRARGLGCGGEADLVVHDDVHRAPGAIAAELGEVEGFGYYALACEGRIAMKKNWQHREHVPPRQDVLLGAHDSLEHGVHGFKVRGVGREIDGHFSARLGGEGTARAEVVLHVSGALHGPLDLEVALELAEYLAVRLSGDVGEHVQAPSVRHADARLVQAALGRRGDDRVHEWDHRFGALEGEPLLAHVLGLQEGLEGLGGVEASEDS</sequence>
<proteinExistence type="predicted"/>
<gene>
    <name evidence="1" type="ORF">UFOPK3268_01079</name>
</gene>
<protein>
    <submittedName>
        <fullName evidence="1">Unannotated protein</fullName>
    </submittedName>
</protein>
<organism evidence="1">
    <name type="scientific">freshwater metagenome</name>
    <dbReference type="NCBI Taxonomy" id="449393"/>
    <lineage>
        <taxon>unclassified sequences</taxon>
        <taxon>metagenomes</taxon>
        <taxon>ecological metagenomes</taxon>
    </lineage>
</organism>
<dbReference type="AlphaFoldDB" id="A0A6J7BZM5"/>
<name>A0A6J7BZM5_9ZZZZ</name>
<evidence type="ECO:0000313" key="1">
    <source>
        <dbReference type="EMBL" id="CAB4850800.1"/>
    </source>
</evidence>
<dbReference type="AntiFam" id="ANF00134">
    <property type="entry name" value="Shadow ORF (opposite odhA)"/>
</dbReference>